<feature type="repeat" description="ANK" evidence="3">
    <location>
        <begin position="192"/>
        <end position="227"/>
    </location>
</feature>
<keyword evidence="6" id="KW-1185">Reference proteome</keyword>
<dbReference type="SMART" id="SM00248">
    <property type="entry name" value="ANK"/>
    <property type="match status" value="6"/>
</dbReference>
<dbReference type="AlphaFoldDB" id="A0AAV2HDV3"/>
<dbReference type="EMBL" id="CAXITT010000091">
    <property type="protein sequence ID" value="CAL1531490.1"/>
    <property type="molecule type" value="Genomic_DNA"/>
</dbReference>
<evidence type="ECO:0000256" key="1">
    <source>
        <dbReference type="ARBA" id="ARBA00022737"/>
    </source>
</evidence>
<accession>A0AAV2HDV3</accession>
<gene>
    <name evidence="5" type="ORF">GSLYS_00005585001</name>
</gene>
<evidence type="ECO:0008006" key="7">
    <source>
        <dbReference type="Google" id="ProtNLM"/>
    </source>
</evidence>
<keyword evidence="1" id="KW-0677">Repeat</keyword>
<name>A0AAV2HDV3_LYMST</name>
<dbReference type="Gene3D" id="1.25.40.20">
    <property type="entry name" value="Ankyrin repeat-containing domain"/>
    <property type="match status" value="3"/>
</dbReference>
<feature type="region of interest" description="Disordered" evidence="4">
    <location>
        <begin position="292"/>
        <end position="332"/>
    </location>
</feature>
<evidence type="ECO:0000256" key="3">
    <source>
        <dbReference type="PROSITE-ProRule" id="PRU00023"/>
    </source>
</evidence>
<evidence type="ECO:0000256" key="2">
    <source>
        <dbReference type="ARBA" id="ARBA00023043"/>
    </source>
</evidence>
<dbReference type="InterPro" id="IPR036770">
    <property type="entry name" value="Ankyrin_rpt-contain_sf"/>
</dbReference>
<organism evidence="5 6">
    <name type="scientific">Lymnaea stagnalis</name>
    <name type="common">Great pond snail</name>
    <name type="synonym">Helix stagnalis</name>
    <dbReference type="NCBI Taxonomy" id="6523"/>
    <lineage>
        <taxon>Eukaryota</taxon>
        <taxon>Metazoa</taxon>
        <taxon>Spiralia</taxon>
        <taxon>Lophotrochozoa</taxon>
        <taxon>Mollusca</taxon>
        <taxon>Gastropoda</taxon>
        <taxon>Heterobranchia</taxon>
        <taxon>Euthyneura</taxon>
        <taxon>Panpulmonata</taxon>
        <taxon>Hygrophila</taxon>
        <taxon>Lymnaeoidea</taxon>
        <taxon>Lymnaeidae</taxon>
        <taxon>Lymnaea</taxon>
    </lineage>
</organism>
<protein>
    <recommendedName>
        <fullName evidence="7">Ankyrin repeat protein</fullName>
    </recommendedName>
</protein>
<dbReference type="Pfam" id="PF12796">
    <property type="entry name" value="Ank_2"/>
    <property type="match status" value="2"/>
</dbReference>
<evidence type="ECO:0000256" key="4">
    <source>
        <dbReference type="SAM" id="MobiDB-lite"/>
    </source>
</evidence>
<feature type="repeat" description="ANK" evidence="3">
    <location>
        <begin position="369"/>
        <end position="401"/>
    </location>
</feature>
<evidence type="ECO:0000313" key="6">
    <source>
        <dbReference type="Proteomes" id="UP001497497"/>
    </source>
</evidence>
<keyword evidence="2 3" id="KW-0040">ANK repeat</keyword>
<proteinExistence type="predicted"/>
<dbReference type="InterPro" id="IPR050776">
    <property type="entry name" value="Ank_Repeat/CDKN_Inhibitor"/>
</dbReference>
<dbReference type="PROSITE" id="PS50297">
    <property type="entry name" value="ANK_REP_REGION"/>
    <property type="match status" value="2"/>
</dbReference>
<dbReference type="SUPFAM" id="SSF48403">
    <property type="entry name" value="Ankyrin repeat"/>
    <property type="match status" value="2"/>
</dbReference>
<dbReference type="PANTHER" id="PTHR24201">
    <property type="entry name" value="ANK_REP_REGION DOMAIN-CONTAINING PROTEIN"/>
    <property type="match status" value="1"/>
</dbReference>
<evidence type="ECO:0000313" key="5">
    <source>
        <dbReference type="EMBL" id="CAL1531490.1"/>
    </source>
</evidence>
<feature type="repeat" description="ANK" evidence="3">
    <location>
        <begin position="45"/>
        <end position="80"/>
    </location>
</feature>
<dbReference type="PANTHER" id="PTHR24201:SF15">
    <property type="entry name" value="ANKYRIN REPEAT DOMAIN-CONTAINING PROTEIN 66"/>
    <property type="match status" value="1"/>
</dbReference>
<dbReference type="PRINTS" id="PR01415">
    <property type="entry name" value="ANKYRIN"/>
</dbReference>
<dbReference type="PROSITE" id="PS50088">
    <property type="entry name" value="ANK_REPEAT"/>
    <property type="match status" value="5"/>
</dbReference>
<dbReference type="Proteomes" id="UP001497497">
    <property type="component" value="Unassembled WGS sequence"/>
</dbReference>
<dbReference type="InterPro" id="IPR002110">
    <property type="entry name" value="Ankyrin_rpt"/>
</dbReference>
<feature type="repeat" description="ANK" evidence="3">
    <location>
        <begin position="82"/>
        <end position="118"/>
    </location>
</feature>
<dbReference type="Pfam" id="PF00023">
    <property type="entry name" value="Ank"/>
    <property type="match status" value="1"/>
</dbReference>
<comment type="caution">
    <text evidence="5">The sequence shown here is derived from an EMBL/GenBank/DDBJ whole genome shotgun (WGS) entry which is preliminary data.</text>
</comment>
<sequence length="446" mass="48780">MTKDRYTDYSEDEQLHTVCQSGSLGEIISCLQSSPRGTALLFNQDGQTALHVTVLSRRKDVCDVISVLLEHGANINAQTSAERNTALHLAVVFGLFPHDIDTIVTLLQKRADLTIRNKALRTPYDCAIANGQYELASTLDGTMPPDQAKEYYTQTCKKKYGPYIIEAVLESNETKLRECLELGGDPNTLNKHGAGAIHYAVTHCNLPVYDTLLLLLQSGANVNLKDEESDTALNLVIKSQKLRASGLILKCVQLLMEWGAETDIADLDGKDAFKLAEEKEYSDVLAALKKKTETPTPMPSPDITIDLSPIPEEDDERSTPPKAETDALPSPGLTPIHEAALLQDEAQRNSRISRLIDEGADINGKVETTGNTALHICAEKNYGTTAKVLLDHNIDYGIKNKNGKTAYEVARNVKSQSVIKSIEEKQGKVPANQATQGKKAKSCIIL</sequence>
<reference evidence="5 6" key="1">
    <citation type="submission" date="2024-04" db="EMBL/GenBank/DDBJ databases">
        <authorList>
            <consortium name="Genoscope - CEA"/>
            <person name="William W."/>
        </authorList>
    </citation>
    <scope>NUCLEOTIDE SEQUENCE [LARGE SCALE GENOMIC DNA]</scope>
</reference>
<feature type="repeat" description="ANK" evidence="3">
    <location>
        <begin position="331"/>
        <end position="367"/>
    </location>
</feature>